<sequence>MNRKNVIRTLTAIAVVVLLGWSFFYFSDDTRGYKPVDTSVAVAQINSDNVKSAQIDDREQQLRLTLKKGNNDTDGSDKVITKYPTGYAVDLFNALTAKNAKVSTVVNQGSILGELLVYVLPLLLLVGLFVMFSRMQGGARMGFGFGKSRPRCSTRTCPRRRSPTLPESTRPSRSSTRSRISCRTPAATRRWAPRSPGVCCCTVRPERARRCWPAPSRVRLECRSSPSPARTSSRCSSVSAPRASGTCSIRPNRTTPASSSSTRSTRWAASAAPAWAAATTSASRRSTSSWSRWTASTRVPASF</sequence>
<dbReference type="GO" id="GO:0016020">
    <property type="term" value="C:membrane"/>
    <property type="evidence" value="ECO:0007669"/>
    <property type="project" value="InterPro"/>
</dbReference>
<dbReference type="GO" id="GO:0004222">
    <property type="term" value="F:metalloendopeptidase activity"/>
    <property type="evidence" value="ECO:0007669"/>
    <property type="project" value="InterPro"/>
</dbReference>
<comment type="caution">
    <text evidence="6">The sequence shown here is derived from an EMBL/GenBank/DDBJ whole genome shotgun (WGS) entry which is preliminary data.</text>
</comment>
<protein>
    <submittedName>
        <fullName evidence="6">FtsH Extracellular family protein</fullName>
    </submittedName>
</protein>
<evidence type="ECO:0000313" key="6">
    <source>
        <dbReference type="EMBL" id="OOK76388.1"/>
    </source>
</evidence>
<dbReference type="Proteomes" id="UP000189229">
    <property type="component" value="Unassembled WGS sequence"/>
</dbReference>
<dbReference type="GO" id="GO:0008270">
    <property type="term" value="F:zinc ion binding"/>
    <property type="evidence" value="ECO:0007669"/>
    <property type="project" value="InterPro"/>
</dbReference>
<feature type="compositionally biased region" description="Basic residues" evidence="3">
    <location>
        <begin position="149"/>
        <end position="162"/>
    </location>
</feature>
<organism evidence="6 7">
    <name type="scientific">Mycobacterium kansasii</name>
    <dbReference type="NCBI Taxonomy" id="1768"/>
    <lineage>
        <taxon>Bacteria</taxon>
        <taxon>Bacillati</taxon>
        <taxon>Actinomycetota</taxon>
        <taxon>Actinomycetes</taxon>
        <taxon>Mycobacteriales</taxon>
        <taxon>Mycobacteriaceae</taxon>
        <taxon>Mycobacterium</taxon>
    </lineage>
</organism>
<keyword evidence="1" id="KW-0645">Protease</keyword>
<reference evidence="6 7" key="1">
    <citation type="submission" date="2017-02" db="EMBL/GenBank/DDBJ databases">
        <title>Complete genome sequences of Mycobacterium kansasii strains isolated from rhesus macaques.</title>
        <authorList>
            <person name="Panda A."/>
            <person name="Nagaraj S."/>
            <person name="Zhao X."/>
            <person name="Tettelin H."/>
            <person name="Detolla L.J."/>
        </authorList>
    </citation>
    <scope>NUCLEOTIDE SEQUENCE [LARGE SCALE GENOMIC DNA]</scope>
    <source>
        <strain evidence="6 7">11-3813</strain>
    </source>
</reference>
<accession>A0A1V3XBA7</accession>
<feature type="compositionally biased region" description="Low complexity" evidence="3">
    <location>
        <begin position="223"/>
        <end position="244"/>
    </location>
</feature>
<feature type="domain" description="Peptidase M41 FtsH extracellular" evidence="5">
    <location>
        <begin position="11"/>
        <end position="105"/>
    </location>
</feature>
<keyword evidence="4" id="KW-0812">Transmembrane</keyword>
<feature type="transmembrane region" description="Helical" evidence="4">
    <location>
        <begin position="7"/>
        <end position="26"/>
    </location>
</feature>
<keyword evidence="4" id="KW-1133">Transmembrane helix</keyword>
<feature type="region of interest" description="Disordered" evidence="3">
    <location>
        <begin position="149"/>
        <end position="193"/>
    </location>
</feature>
<dbReference type="InterPro" id="IPR011546">
    <property type="entry name" value="Pept_M41_FtsH_extracell"/>
</dbReference>
<dbReference type="EMBL" id="MVBM01000003">
    <property type="protein sequence ID" value="OOK76388.1"/>
    <property type="molecule type" value="Genomic_DNA"/>
</dbReference>
<feature type="compositionally biased region" description="Low complexity" evidence="3">
    <location>
        <begin position="253"/>
        <end position="303"/>
    </location>
</feature>
<dbReference type="GO" id="GO:0006508">
    <property type="term" value="P:proteolysis"/>
    <property type="evidence" value="ECO:0007669"/>
    <property type="project" value="UniProtKB-KW"/>
</dbReference>
<feature type="region of interest" description="Disordered" evidence="3">
    <location>
        <begin position="221"/>
        <end position="303"/>
    </location>
</feature>
<dbReference type="Pfam" id="PF06480">
    <property type="entry name" value="FtsH_ext"/>
    <property type="match status" value="1"/>
</dbReference>
<gene>
    <name evidence="6" type="ORF">BZL30_3244</name>
</gene>
<keyword evidence="4" id="KW-0472">Membrane</keyword>
<evidence type="ECO:0000256" key="4">
    <source>
        <dbReference type="SAM" id="Phobius"/>
    </source>
</evidence>
<keyword evidence="2" id="KW-0378">Hydrolase</keyword>
<evidence type="ECO:0000256" key="2">
    <source>
        <dbReference type="ARBA" id="ARBA00022801"/>
    </source>
</evidence>
<dbReference type="GO" id="GO:0005524">
    <property type="term" value="F:ATP binding"/>
    <property type="evidence" value="ECO:0007669"/>
    <property type="project" value="InterPro"/>
</dbReference>
<evidence type="ECO:0000313" key="7">
    <source>
        <dbReference type="Proteomes" id="UP000189229"/>
    </source>
</evidence>
<evidence type="ECO:0000256" key="3">
    <source>
        <dbReference type="SAM" id="MobiDB-lite"/>
    </source>
</evidence>
<dbReference type="GO" id="GO:0004176">
    <property type="term" value="F:ATP-dependent peptidase activity"/>
    <property type="evidence" value="ECO:0007669"/>
    <property type="project" value="InterPro"/>
</dbReference>
<evidence type="ECO:0000256" key="1">
    <source>
        <dbReference type="ARBA" id="ARBA00022670"/>
    </source>
</evidence>
<feature type="transmembrane region" description="Helical" evidence="4">
    <location>
        <begin position="115"/>
        <end position="132"/>
    </location>
</feature>
<evidence type="ECO:0000259" key="5">
    <source>
        <dbReference type="Pfam" id="PF06480"/>
    </source>
</evidence>
<feature type="compositionally biased region" description="Low complexity" evidence="3">
    <location>
        <begin position="163"/>
        <end position="193"/>
    </location>
</feature>
<name>A0A1V3XBA7_MYCKA</name>
<proteinExistence type="predicted"/>
<dbReference type="AlphaFoldDB" id="A0A1V3XBA7"/>